<gene>
    <name evidence="1" type="ORF">GCM10009681_41640</name>
</gene>
<evidence type="ECO:0000313" key="2">
    <source>
        <dbReference type="Proteomes" id="UP001500655"/>
    </source>
</evidence>
<sequence length="156" mass="17095">MVTAVVLVATYVTWTAGRVDRLHARAAAAHSALDAALVRRAAAAIELGERAGLPDLPVTAKAAITARADERELAENDLTRALRAVPATPEISETLRTASAASRRVALARQVHSDLVRDARAIRRRPLIRVLRLCRKHPEPRFFDIDDPTLEIADER</sequence>
<keyword evidence="2" id="KW-1185">Reference proteome</keyword>
<comment type="caution">
    <text evidence="1">The sequence shown here is derived from an EMBL/GenBank/DDBJ whole genome shotgun (WGS) entry which is preliminary data.</text>
</comment>
<dbReference type="Proteomes" id="UP001500655">
    <property type="component" value="Unassembled WGS sequence"/>
</dbReference>
<proteinExistence type="predicted"/>
<name>A0ABP4X2W1_9ACTN</name>
<accession>A0ABP4X2W1</accession>
<reference evidence="2" key="1">
    <citation type="journal article" date="2019" name="Int. J. Syst. Evol. Microbiol.">
        <title>The Global Catalogue of Microorganisms (GCM) 10K type strain sequencing project: providing services to taxonomists for standard genome sequencing and annotation.</title>
        <authorList>
            <consortium name="The Broad Institute Genomics Platform"/>
            <consortium name="The Broad Institute Genome Sequencing Center for Infectious Disease"/>
            <person name="Wu L."/>
            <person name="Ma J."/>
        </authorList>
    </citation>
    <scope>NUCLEOTIDE SEQUENCE [LARGE SCALE GENOMIC DNA]</scope>
    <source>
        <strain evidence="2">JCM 13249</strain>
    </source>
</reference>
<protein>
    <submittedName>
        <fullName evidence="1">Membrane protein</fullName>
    </submittedName>
</protein>
<dbReference type="EMBL" id="BAAALS010000022">
    <property type="protein sequence ID" value="GAA1766246.1"/>
    <property type="molecule type" value="Genomic_DNA"/>
</dbReference>
<evidence type="ECO:0000313" key="1">
    <source>
        <dbReference type="EMBL" id="GAA1766246.1"/>
    </source>
</evidence>
<organism evidence="1 2">
    <name type="scientific">Luedemannella helvata</name>
    <dbReference type="NCBI Taxonomy" id="349315"/>
    <lineage>
        <taxon>Bacteria</taxon>
        <taxon>Bacillati</taxon>
        <taxon>Actinomycetota</taxon>
        <taxon>Actinomycetes</taxon>
        <taxon>Micromonosporales</taxon>
        <taxon>Micromonosporaceae</taxon>
        <taxon>Luedemannella</taxon>
    </lineage>
</organism>